<feature type="region of interest" description="Disordered" evidence="2">
    <location>
        <begin position="39"/>
        <end position="63"/>
    </location>
</feature>
<keyword evidence="5" id="KW-1185">Reference proteome</keyword>
<evidence type="ECO:0000313" key="5">
    <source>
        <dbReference type="Proteomes" id="UP000233343"/>
    </source>
</evidence>
<accession>A0A2N0ZL87</accession>
<evidence type="ECO:0000313" key="4">
    <source>
        <dbReference type="EMBL" id="PKG30277.1"/>
    </source>
</evidence>
<evidence type="ECO:0000256" key="1">
    <source>
        <dbReference type="SAM" id="Coils"/>
    </source>
</evidence>
<protein>
    <submittedName>
        <fullName evidence="4">Uncharacterized protein</fullName>
    </submittedName>
</protein>
<dbReference type="AlphaFoldDB" id="A0A2N0ZL87"/>
<keyword evidence="3" id="KW-0812">Transmembrane</keyword>
<proteinExistence type="predicted"/>
<comment type="caution">
    <text evidence="4">The sequence shown here is derived from an EMBL/GenBank/DDBJ whole genome shotgun (WGS) entry which is preliminary data.</text>
</comment>
<keyword evidence="1" id="KW-0175">Coiled coil</keyword>
<evidence type="ECO:0000256" key="2">
    <source>
        <dbReference type="SAM" id="MobiDB-lite"/>
    </source>
</evidence>
<gene>
    <name evidence="4" type="ORF">CWS20_04615</name>
</gene>
<dbReference type="EMBL" id="PISD01000008">
    <property type="protein sequence ID" value="PKG30277.1"/>
    <property type="molecule type" value="Genomic_DNA"/>
</dbReference>
<feature type="compositionally biased region" description="Basic and acidic residues" evidence="2">
    <location>
        <begin position="46"/>
        <end position="63"/>
    </location>
</feature>
<keyword evidence="3" id="KW-0472">Membrane</keyword>
<dbReference type="Proteomes" id="UP000233343">
    <property type="component" value="Unassembled WGS sequence"/>
</dbReference>
<evidence type="ECO:0000256" key="3">
    <source>
        <dbReference type="SAM" id="Phobius"/>
    </source>
</evidence>
<feature type="transmembrane region" description="Helical" evidence="3">
    <location>
        <begin position="6"/>
        <end position="27"/>
    </location>
</feature>
<keyword evidence="3" id="KW-1133">Transmembrane helix</keyword>
<feature type="coiled-coil region" evidence="1">
    <location>
        <begin position="87"/>
        <end position="124"/>
    </location>
</feature>
<name>A0A2N0ZL87_9BACI</name>
<dbReference type="RefSeq" id="WP_066199673.1">
    <property type="nucleotide sequence ID" value="NZ_JARMMB010000019.1"/>
</dbReference>
<organism evidence="4 5">
    <name type="scientific">Cytobacillus horneckiae</name>
    <dbReference type="NCBI Taxonomy" id="549687"/>
    <lineage>
        <taxon>Bacteria</taxon>
        <taxon>Bacillati</taxon>
        <taxon>Bacillota</taxon>
        <taxon>Bacilli</taxon>
        <taxon>Bacillales</taxon>
        <taxon>Bacillaceae</taxon>
        <taxon>Cytobacillus</taxon>
    </lineage>
</organism>
<sequence length="170" mass="19529">MKRITAFVFIFGFIGLLAFLAIFIFNVGGMNPLQNNSTKGESIVHSNEKVGSTEDHTAEKSDDSLSSFIKENHSFYNETLGWGRDNNIKWEEQREQAESIQSDLENLTSEDNELQTDLDAINELVQTIAAGSKDKDDAIKLHRYFHDLDIVYNDYKDTKDFFKMTRFRGE</sequence>
<reference evidence="4 5" key="1">
    <citation type="journal article" date="2010" name="Int. J. Syst. Evol. Microbiol.">
        <title>Bacillus horneckiae sp. nov., isolated from a spacecraft-assembly clean room.</title>
        <authorList>
            <person name="Vaishampayan P."/>
            <person name="Probst A."/>
            <person name="Krishnamurthi S."/>
            <person name="Ghosh S."/>
            <person name="Osman S."/>
            <person name="McDowall A."/>
            <person name="Ruckmani A."/>
            <person name="Mayilraj S."/>
            <person name="Venkateswaran K."/>
        </authorList>
    </citation>
    <scope>NUCLEOTIDE SEQUENCE [LARGE SCALE GENOMIC DNA]</scope>
    <source>
        <strain evidence="5">1PO1SC</strain>
    </source>
</reference>